<accession>A0AAV2SS99</accession>
<feature type="region of interest" description="Disordered" evidence="4">
    <location>
        <begin position="1"/>
        <end position="28"/>
    </location>
</feature>
<protein>
    <recommendedName>
        <fullName evidence="5">PUM-HD domain-containing protein</fullName>
    </recommendedName>
</protein>
<evidence type="ECO:0000259" key="5">
    <source>
        <dbReference type="PROSITE" id="PS50303"/>
    </source>
</evidence>
<dbReference type="InterPro" id="IPR011989">
    <property type="entry name" value="ARM-like"/>
</dbReference>
<evidence type="ECO:0000256" key="3">
    <source>
        <dbReference type="PROSITE-ProRule" id="PRU00317"/>
    </source>
</evidence>
<dbReference type="PANTHER" id="PTHR13389:SF0">
    <property type="entry name" value="PUMILIO HOMOLOG 3"/>
    <property type="match status" value="1"/>
</dbReference>
<dbReference type="Gene3D" id="1.25.10.10">
    <property type="entry name" value="Leucine-rich Repeat Variant"/>
    <property type="match status" value="2"/>
</dbReference>
<dbReference type="Proteomes" id="UP001497623">
    <property type="component" value="Unassembled WGS sequence"/>
</dbReference>
<evidence type="ECO:0000313" key="7">
    <source>
        <dbReference type="Proteomes" id="UP001497623"/>
    </source>
</evidence>
<gene>
    <name evidence="6" type="ORF">MNOR_LOCUS40282</name>
</gene>
<dbReference type="InterPro" id="IPR040059">
    <property type="entry name" value="PUM3"/>
</dbReference>
<dbReference type="EMBL" id="CAXKWB010119839">
    <property type="protein sequence ID" value="CAL4236624.1"/>
    <property type="molecule type" value="Genomic_DNA"/>
</dbReference>
<dbReference type="SUPFAM" id="SSF48371">
    <property type="entry name" value="ARM repeat"/>
    <property type="match status" value="1"/>
</dbReference>
<dbReference type="Pfam" id="PF08144">
    <property type="entry name" value="CPL"/>
    <property type="match status" value="1"/>
</dbReference>
<feature type="compositionally biased region" description="Basic and acidic residues" evidence="4">
    <location>
        <begin position="50"/>
        <end position="61"/>
    </location>
</feature>
<feature type="domain" description="PUM-HD" evidence="5">
    <location>
        <begin position="123"/>
        <end position="487"/>
    </location>
</feature>
<sequence length="625" mass="71235">MGIKGTDNNHVKSKKRDSSGDDNDEIKKFKKMKGEELVGFEKTKKRSFKKKDGGGKMEKKGGSFGQGKPSKGKFDKHNKMQVVKKDDNEKVDWKKMKEEKKELKQKRKVKTQGGSENFELGVTAKKIWEELRQEKIKPERKEELCSQLHKMLKGKFKGLIFAHDTVRVIECLVANGSQEYQTAIYEELKGDLLLLAKNKYSRFFVLKLLRYGPRDQKDAIILAFKGKVVELMKHKVACEVVELAYNDWANAKQRSMMIQEFFGPHFRLFHEDDLHNLDDALKKHPERRETILADMRLALQPILDKGVFTNTMVHTLLKDYLTHCKTEDRPAIIEILKEALLPIIHSRDGARVAMLCLWHGTAKDRKATLKSFKTHYMKIAQEEFGSMVLLAAFDCVDDTQFLKKAVLNEVMEGIESLTATDSGRRILRYLVAPRSPSYFQPGVLAVLEQGDGNVHSKKDAPIRRAEIQAAVSDNILKLIEDNIEHWPKNTNWTLFMGDALKTCNGTALEVIFKKLATICAEPYVPGVDGHFLEIAHTNKMISYIIKSDKDRNAVNWPLFSPILLHTVGEEAAGWINSNRGCFLLVIMIETEVPSVVEKVKEIVTPLKGKLKSQKFKGAQILMKKL</sequence>
<evidence type="ECO:0000256" key="4">
    <source>
        <dbReference type="SAM" id="MobiDB-lite"/>
    </source>
</evidence>
<dbReference type="SMART" id="SM00025">
    <property type="entry name" value="Pumilio"/>
    <property type="match status" value="5"/>
</dbReference>
<dbReference type="PROSITE" id="PS50302">
    <property type="entry name" value="PUM"/>
    <property type="match status" value="1"/>
</dbReference>
<feature type="compositionally biased region" description="Basic and acidic residues" evidence="4">
    <location>
        <begin position="72"/>
        <end position="93"/>
    </location>
</feature>
<keyword evidence="2" id="KW-0694">RNA-binding</keyword>
<dbReference type="GO" id="GO:0003729">
    <property type="term" value="F:mRNA binding"/>
    <property type="evidence" value="ECO:0007669"/>
    <property type="project" value="TreeGrafter"/>
</dbReference>
<reference evidence="6 7" key="1">
    <citation type="submission" date="2024-05" db="EMBL/GenBank/DDBJ databases">
        <authorList>
            <person name="Wallberg A."/>
        </authorList>
    </citation>
    <scope>NUCLEOTIDE SEQUENCE [LARGE SCALE GENOMIC DNA]</scope>
</reference>
<dbReference type="AlphaFoldDB" id="A0AAV2SS99"/>
<dbReference type="InterPro" id="IPR016024">
    <property type="entry name" value="ARM-type_fold"/>
</dbReference>
<proteinExistence type="predicted"/>
<evidence type="ECO:0000256" key="2">
    <source>
        <dbReference type="ARBA" id="ARBA00022884"/>
    </source>
</evidence>
<dbReference type="InterPro" id="IPR001313">
    <property type="entry name" value="Pumilio_RNA-bd_rpt"/>
</dbReference>
<dbReference type="GO" id="GO:0006417">
    <property type="term" value="P:regulation of translation"/>
    <property type="evidence" value="ECO:0007669"/>
    <property type="project" value="TreeGrafter"/>
</dbReference>
<dbReference type="GO" id="GO:0005730">
    <property type="term" value="C:nucleolus"/>
    <property type="evidence" value="ECO:0007669"/>
    <property type="project" value="TreeGrafter"/>
</dbReference>
<dbReference type="PANTHER" id="PTHR13389">
    <property type="entry name" value="PUMILIO HOMOLOG 3"/>
    <property type="match status" value="1"/>
</dbReference>
<keyword evidence="1" id="KW-0677">Repeat</keyword>
<dbReference type="PROSITE" id="PS50303">
    <property type="entry name" value="PUM_HD"/>
    <property type="match status" value="1"/>
</dbReference>
<name>A0AAV2SS99_MEGNR</name>
<keyword evidence="7" id="KW-1185">Reference proteome</keyword>
<comment type="caution">
    <text evidence="6">The sequence shown here is derived from an EMBL/GenBank/DDBJ whole genome shotgun (WGS) entry which is preliminary data.</text>
</comment>
<dbReference type="Pfam" id="PF00806">
    <property type="entry name" value="PUF"/>
    <property type="match status" value="3"/>
</dbReference>
<dbReference type="InterPro" id="IPR012959">
    <property type="entry name" value="CPL_dom"/>
</dbReference>
<evidence type="ECO:0000256" key="1">
    <source>
        <dbReference type="ARBA" id="ARBA00022737"/>
    </source>
</evidence>
<dbReference type="InterPro" id="IPR033133">
    <property type="entry name" value="PUM-HD"/>
</dbReference>
<evidence type="ECO:0000313" key="6">
    <source>
        <dbReference type="EMBL" id="CAL4236624.1"/>
    </source>
</evidence>
<organism evidence="6 7">
    <name type="scientific">Meganyctiphanes norvegica</name>
    <name type="common">Northern krill</name>
    <name type="synonym">Thysanopoda norvegica</name>
    <dbReference type="NCBI Taxonomy" id="48144"/>
    <lineage>
        <taxon>Eukaryota</taxon>
        <taxon>Metazoa</taxon>
        <taxon>Ecdysozoa</taxon>
        <taxon>Arthropoda</taxon>
        <taxon>Crustacea</taxon>
        <taxon>Multicrustacea</taxon>
        <taxon>Malacostraca</taxon>
        <taxon>Eumalacostraca</taxon>
        <taxon>Eucarida</taxon>
        <taxon>Euphausiacea</taxon>
        <taxon>Euphausiidae</taxon>
        <taxon>Meganyctiphanes</taxon>
    </lineage>
</organism>
<feature type="repeat" description="Pumilio" evidence="3">
    <location>
        <begin position="187"/>
        <end position="222"/>
    </location>
</feature>
<feature type="region of interest" description="Disordered" evidence="4">
    <location>
        <begin position="40"/>
        <end position="93"/>
    </location>
</feature>